<dbReference type="PANTHER" id="PTHR24200">
    <property type="entry name" value="TOUCAN, ISOFORM A"/>
    <property type="match status" value="1"/>
</dbReference>
<dbReference type="GO" id="GO:0008017">
    <property type="term" value="F:microtubule binding"/>
    <property type="evidence" value="ECO:0007669"/>
    <property type="project" value="TreeGrafter"/>
</dbReference>
<gene>
    <name evidence="4" type="ORF">X975_27015</name>
</gene>
<dbReference type="InterPro" id="IPR051293">
    <property type="entry name" value="MTUS1/CCDC69"/>
</dbReference>
<feature type="non-terminal residue" evidence="4">
    <location>
        <position position="982"/>
    </location>
</feature>
<feature type="region of interest" description="Disordered" evidence="3">
    <location>
        <begin position="892"/>
        <end position="932"/>
    </location>
</feature>
<protein>
    <submittedName>
        <fullName evidence="4">Microtubule-associated tumor suppressor candidate 2-like protein</fullName>
    </submittedName>
</protein>
<feature type="region of interest" description="Disordered" evidence="3">
    <location>
        <begin position="300"/>
        <end position="319"/>
    </location>
</feature>
<accession>A0A087UZY7</accession>
<feature type="coiled-coil region" evidence="2">
    <location>
        <begin position="462"/>
        <end position="659"/>
    </location>
</feature>
<sequence>MSACEISPGIVNNVTIPVDKTNGVNSSNSAIKDNYSFDICNGERSFSADGIVTPKVKGLLRKPNVEGSKISMIPCRRNSHTTNRERAKDSLLSNDRTKKGSKLHDDDSVINSDKNLSLRINKSKTKQQKCDYVPSSKCLDTSSVIPTVEPNFRCGGSEVVTDLAMGNVLYSHIMSPDLDVVKDIESEEYVSVPVQIINENCEDVPASCASVQYSLEDPSTIVRHTSTLVPFDAVSSCEYSSTTSNPPVDVQDLEQRGLRSRCSSLPAFVGQVHLTSSLNETTNGVTRSKIAIYGKSRIPKKQTGPRGGVHPATKPSRPPMWLSKAELTQEIQRLGNLCEARTKELNRLKMETKHVTVGFDAFASLFKYMVEDLNALSVPKLSADLEKTLKQLELTKQDLAYYEREVEEMKAHHCQELNDLSNKLFEVYQGEVAELNAKHNEEINHLKSNQQKQIESLSATFNISTEELKAQHEKLVARLEQEIICQQEEMKIFQEREIKDLEEKHAQSTKLLQEHIEQLQKKCAELKQHSLSMEDAMRKDTDSKLQWVTTRKVDLEKEVESLKAVLEMKNKELHSLRVQNLEMEKQLEELPLAREKIKMLQARAEDLEALMIEKTKLERKLSSENQQIRDTYEKESKVNKRLSMENEELQWRLRQAEQSLISGSFSEAAEYQEITENGALSPVKSPAPQTLSRSVFFTFMDKDDISSYSPRSQYKKITSNFSANYKTSPGRTPKSPNTSPRRPKSHSEPPQPQLSSSTPRKIAKQPSVKHKTSQKRQRAGGDGGSTNNEQNEVNLSSMAESMASSVSSESSVFEHKERLLEEHKDHIMASLEILREQRSAEMAMSEPVTPTSTECMEVKGSPGFETQDMSRSAEFADPKTYYHMTFPVLKEGGIADCDTEDSGKVSNNSSSPSRDATDMHSMSVGNSPSKAGKTTLKMNLKVMSTSSPEFGATDNSTEIQECISGAISADDVQMTESDKLSK</sequence>
<evidence type="ECO:0000313" key="5">
    <source>
        <dbReference type="Proteomes" id="UP000054359"/>
    </source>
</evidence>
<dbReference type="GO" id="GO:0005737">
    <property type="term" value="C:cytoplasm"/>
    <property type="evidence" value="ECO:0007669"/>
    <property type="project" value="TreeGrafter"/>
</dbReference>
<feature type="compositionally biased region" description="Basic residues" evidence="3">
    <location>
        <begin position="761"/>
        <end position="778"/>
    </location>
</feature>
<evidence type="ECO:0000313" key="4">
    <source>
        <dbReference type="EMBL" id="KFM82926.1"/>
    </source>
</evidence>
<evidence type="ECO:0000256" key="3">
    <source>
        <dbReference type="SAM" id="MobiDB-lite"/>
    </source>
</evidence>
<evidence type="ECO:0000256" key="1">
    <source>
        <dbReference type="ARBA" id="ARBA00023054"/>
    </source>
</evidence>
<reference evidence="4 5" key="1">
    <citation type="submission" date="2013-11" db="EMBL/GenBank/DDBJ databases">
        <title>Genome sequencing of Stegodyphus mimosarum.</title>
        <authorList>
            <person name="Bechsgaard J."/>
        </authorList>
    </citation>
    <scope>NUCLEOTIDE SEQUENCE [LARGE SCALE GENOMIC DNA]</scope>
</reference>
<keyword evidence="5" id="KW-1185">Reference proteome</keyword>
<dbReference type="OrthoDB" id="10038993at2759"/>
<evidence type="ECO:0000256" key="2">
    <source>
        <dbReference type="SAM" id="Coils"/>
    </source>
</evidence>
<keyword evidence="1 2" id="KW-0175">Coiled coil</keyword>
<name>A0A087UZY7_STEMI</name>
<feature type="compositionally biased region" description="Polar residues" evidence="3">
    <location>
        <begin position="719"/>
        <end position="740"/>
    </location>
</feature>
<dbReference type="STRING" id="407821.A0A087UZY7"/>
<dbReference type="PANTHER" id="PTHR24200:SF11">
    <property type="entry name" value="TOUCAN, ISOFORM A"/>
    <property type="match status" value="1"/>
</dbReference>
<feature type="compositionally biased region" description="Basic and acidic residues" evidence="3">
    <location>
        <begin position="82"/>
        <end position="107"/>
    </location>
</feature>
<dbReference type="EMBL" id="KK122531">
    <property type="protein sequence ID" value="KFM82926.1"/>
    <property type="molecule type" value="Genomic_DNA"/>
</dbReference>
<proteinExistence type="predicted"/>
<dbReference type="Proteomes" id="UP000054359">
    <property type="component" value="Unassembled WGS sequence"/>
</dbReference>
<dbReference type="AlphaFoldDB" id="A0A087UZY7"/>
<dbReference type="GO" id="GO:0005634">
    <property type="term" value="C:nucleus"/>
    <property type="evidence" value="ECO:0007669"/>
    <property type="project" value="TreeGrafter"/>
</dbReference>
<organism evidence="4 5">
    <name type="scientific">Stegodyphus mimosarum</name>
    <name type="common">African social velvet spider</name>
    <dbReference type="NCBI Taxonomy" id="407821"/>
    <lineage>
        <taxon>Eukaryota</taxon>
        <taxon>Metazoa</taxon>
        <taxon>Ecdysozoa</taxon>
        <taxon>Arthropoda</taxon>
        <taxon>Chelicerata</taxon>
        <taxon>Arachnida</taxon>
        <taxon>Araneae</taxon>
        <taxon>Araneomorphae</taxon>
        <taxon>Entelegynae</taxon>
        <taxon>Eresoidea</taxon>
        <taxon>Eresidae</taxon>
        <taxon>Stegodyphus</taxon>
    </lineage>
</organism>
<feature type="coiled-coil region" evidence="2">
    <location>
        <begin position="385"/>
        <end position="412"/>
    </location>
</feature>
<feature type="region of interest" description="Disordered" evidence="3">
    <location>
        <begin position="719"/>
        <end position="790"/>
    </location>
</feature>
<feature type="region of interest" description="Disordered" evidence="3">
    <location>
        <begin position="75"/>
        <end position="108"/>
    </location>
</feature>